<organism evidence="1 2">
    <name type="scientific">Blastopirellula marina</name>
    <dbReference type="NCBI Taxonomy" id="124"/>
    <lineage>
        <taxon>Bacteria</taxon>
        <taxon>Pseudomonadati</taxon>
        <taxon>Planctomycetota</taxon>
        <taxon>Planctomycetia</taxon>
        <taxon>Pirellulales</taxon>
        <taxon>Pirellulaceae</taxon>
        <taxon>Blastopirellula</taxon>
    </lineage>
</organism>
<dbReference type="EMBL" id="PUHY01000006">
    <property type="protein sequence ID" value="PQO36320.1"/>
    <property type="molecule type" value="Genomic_DNA"/>
</dbReference>
<sequence>MIVARLFKLFLFQRSVQGSQTSRHVDQRLIDMRDQLADRMFDLVSCWRLRPAQRRQNACGVRVEFGSELEIRVGHEIGTSAGTA</sequence>
<dbReference type="AlphaFoldDB" id="A0A2S8FW83"/>
<evidence type="ECO:0000313" key="1">
    <source>
        <dbReference type="EMBL" id="PQO36320.1"/>
    </source>
</evidence>
<accession>A0A2S8FW83</accession>
<reference evidence="1 2" key="1">
    <citation type="submission" date="2018-02" db="EMBL/GenBank/DDBJ databases">
        <title>Comparative genomes isolates from brazilian mangrove.</title>
        <authorList>
            <person name="Araujo J.E."/>
            <person name="Taketani R.G."/>
            <person name="Silva M.C.P."/>
            <person name="Loureco M.V."/>
            <person name="Andreote F.D."/>
        </authorList>
    </citation>
    <scope>NUCLEOTIDE SEQUENCE [LARGE SCALE GENOMIC DNA]</scope>
    <source>
        <strain evidence="1 2">Hex-1 MGV</strain>
    </source>
</reference>
<dbReference type="Proteomes" id="UP000238322">
    <property type="component" value="Unassembled WGS sequence"/>
</dbReference>
<gene>
    <name evidence="1" type="ORF">C5Y83_10445</name>
</gene>
<evidence type="ECO:0000313" key="2">
    <source>
        <dbReference type="Proteomes" id="UP000238322"/>
    </source>
</evidence>
<protein>
    <submittedName>
        <fullName evidence="1">Uncharacterized protein</fullName>
    </submittedName>
</protein>
<name>A0A2S8FW83_9BACT</name>
<proteinExistence type="predicted"/>
<comment type="caution">
    <text evidence="1">The sequence shown here is derived from an EMBL/GenBank/DDBJ whole genome shotgun (WGS) entry which is preliminary data.</text>
</comment>